<comment type="caution">
    <text evidence="3">The sequence shown here is derived from an EMBL/GenBank/DDBJ whole genome shotgun (WGS) entry which is preliminary data.</text>
</comment>
<dbReference type="AlphaFoldDB" id="A0A368KRH2"/>
<dbReference type="Pfam" id="PF03992">
    <property type="entry name" value="ABM"/>
    <property type="match status" value="1"/>
</dbReference>
<dbReference type="GO" id="GO:0004497">
    <property type="term" value="F:monooxygenase activity"/>
    <property type="evidence" value="ECO:0007669"/>
    <property type="project" value="UniProtKB-KW"/>
</dbReference>
<feature type="transmembrane region" description="Helical" evidence="1">
    <location>
        <begin position="149"/>
        <end position="171"/>
    </location>
</feature>
<evidence type="ECO:0000259" key="2">
    <source>
        <dbReference type="PROSITE" id="PS51725"/>
    </source>
</evidence>
<dbReference type="InterPro" id="IPR011008">
    <property type="entry name" value="Dimeric_a/b-barrel"/>
</dbReference>
<evidence type="ECO:0000313" key="3">
    <source>
        <dbReference type="EMBL" id="RCS49406.1"/>
    </source>
</evidence>
<feature type="transmembrane region" description="Helical" evidence="1">
    <location>
        <begin position="122"/>
        <end position="143"/>
    </location>
</feature>
<keyword evidence="1" id="KW-1133">Transmembrane helix</keyword>
<organism evidence="3 4">
    <name type="scientific">Bremerella cremea</name>
    <dbReference type="NCBI Taxonomy" id="1031537"/>
    <lineage>
        <taxon>Bacteria</taxon>
        <taxon>Pseudomonadati</taxon>
        <taxon>Planctomycetota</taxon>
        <taxon>Planctomycetia</taxon>
        <taxon>Pirellulales</taxon>
        <taxon>Pirellulaceae</taxon>
        <taxon>Bremerella</taxon>
    </lineage>
</organism>
<dbReference type="PANTHER" id="PTHR40057">
    <property type="entry name" value="SLR1162 PROTEIN"/>
    <property type="match status" value="1"/>
</dbReference>
<dbReference type="SUPFAM" id="SSF54909">
    <property type="entry name" value="Dimeric alpha+beta barrel"/>
    <property type="match status" value="1"/>
</dbReference>
<dbReference type="OrthoDB" id="1494254at2"/>
<keyword evidence="3" id="KW-0560">Oxidoreductase</keyword>
<sequence>MKASPPDRVHVAITHQAKPGKEAEYEAALREFARTSLHEPGTTGVLLLAPVPGTYGCEFGILRSFESQEACDAFYQSERFREFYERTKPLVVDKGVRRKLHGLEAFFRTPNSNPPPKWKMAIITWLAVFPSSWLWSTALPPLLPNLPDLFVRALVNVFVVITLAWLVMPWFTRWFIPWLYPPVQHIGLPSQAATATSPQD</sequence>
<evidence type="ECO:0000313" key="4">
    <source>
        <dbReference type="Proteomes" id="UP000253562"/>
    </source>
</evidence>
<keyword evidence="3" id="KW-0503">Monooxygenase</keyword>
<dbReference type="RefSeq" id="WP_114369119.1">
    <property type="nucleotide sequence ID" value="NZ_QPEX01000024.1"/>
</dbReference>
<feature type="domain" description="ABM" evidence="2">
    <location>
        <begin position="9"/>
        <end position="100"/>
    </location>
</feature>
<reference evidence="3 4" key="1">
    <citation type="submission" date="2018-07" db="EMBL/GenBank/DDBJ databases">
        <title>Comparative genomes isolates from brazilian mangrove.</title>
        <authorList>
            <person name="De Araujo J.E."/>
            <person name="Taketani R.G."/>
            <person name="Silva M.C.P."/>
            <person name="Lourenco M.V."/>
            <person name="Oliveira V.M."/>
            <person name="Andreote F.D."/>
        </authorList>
    </citation>
    <scope>NUCLEOTIDE SEQUENCE [LARGE SCALE GENOMIC DNA]</scope>
    <source>
        <strain evidence="3 4">HEX PRIS-MGV</strain>
    </source>
</reference>
<proteinExistence type="predicted"/>
<dbReference type="PANTHER" id="PTHR40057:SF1">
    <property type="entry name" value="SLR1162 PROTEIN"/>
    <property type="match status" value="1"/>
</dbReference>
<keyword evidence="1" id="KW-0812">Transmembrane</keyword>
<keyword evidence="1" id="KW-0472">Membrane</keyword>
<gene>
    <name evidence="3" type="ORF">DTL42_12840</name>
</gene>
<dbReference type="Proteomes" id="UP000253562">
    <property type="component" value="Unassembled WGS sequence"/>
</dbReference>
<dbReference type="PROSITE" id="PS51725">
    <property type="entry name" value="ABM"/>
    <property type="match status" value="1"/>
</dbReference>
<name>A0A368KRH2_9BACT</name>
<protein>
    <submittedName>
        <fullName evidence="3">Antibiotic biosynthesis monooxygenase</fullName>
    </submittedName>
</protein>
<dbReference type="InterPro" id="IPR007138">
    <property type="entry name" value="ABM_dom"/>
</dbReference>
<dbReference type="Gene3D" id="3.30.70.100">
    <property type="match status" value="1"/>
</dbReference>
<evidence type="ECO:0000256" key="1">
    <source>
        <dbReference type="SAM" id="Phobius"/>
    </source>
</evidence>
<dbReference type="InterPro" id="IPR038762">
    <property type="entry name" value="ABM_predict"/>
</dbReference>
<accession>A0A368KRH2</accession>
<dbReference type="EMBL" id="QPEX01000024">
    <property type="protein sequence ID" value="RCS49406.1"/>
    <property type="molecule type" value="Genomic_DNA"/>
</dbReference>